<evidence type="ECO:0000256" key="1">
    <source>
        <dbReference type="ARBA" id="ARBA00007637"/>
    </source>
</evidence>
<dbReference type="Pfam" id="PF01370">
    <property type="entry name" value="Epimerase"/>
    <property type="match status" value="1"/>
</dbReference>
<evidence type="ECO:0000313" key="4">
    <source>
        <dbReference type="Proteomes" id="UP000693672"/>
    </source>
</evidence>
<comment type="caution">
    <text evidence="3">The sequence shown here is derived from an EMBL/GenBank/DDBJ whole genome shotgun (WGS) entry which is preliminary data.</text>
</comment>
<evidence type="ECO:0000313" key="3">
    <source>
        <dbReference type="EMBL" id="CAG7623771.1"/>
    </source>
</evidence>
<keyword evidence="3" id="KW-0413">Isomerase</keyword>
<dbReference type="InterPro" id="IPR001509">
    <property type="entry name" value="Epimerase_deHydtase"/>
</dbReference>
<evidence type="ECO:0000259" key="2">
    <source>
        <dbReference type="Pfam" id="PF01370"/>
    </source>
</evidence>
<protein>
    <submittedName>
        <fullName evidence="3">UDP-glucose 4-epimerase</fullName>
        <ecNumber evidence="3">5.1.3.2</ecNumber>
    </submittedName>
</protein>
<accession>A0A916K4I7</accession>
<reference evidence="3" key="1">
    <citation type="submission" date="2021-06" db="EMBL/GenBank/DDBJ databases">
        <authorList>
            <person name="Criscuolo A."/>
        </authorList>
    </citation>
    <scope>NUCLEOTIDE SEQUENCE</scope>
    <source>
        <strain evidence="3">CIP111600</strain>
    </source>
</reference>
<comment type="similarity">
    <text evidence="1">Belongs to the NAD(P)-dependent epimerase/dehydratase family.</text>
</comment>
<organism evidence="3 4">
    <name type="scientific">Paenibacillus solanacearum</name>
    <dbReference type="NCBI Taxonomy" id="2048548"/>
    <lineage>
        <taxon>Bacteria</taxon>
        <taxon>Bacillati</taxon>
        <taxon>Bacillota</taxon>
        <taxon>Bacilli</taxon>
        <taxon>Bacillales</taxon>
        <taxon>Paenibacillaceae</taxon>
        <taxon>Paenibacillus</taxon>
    </lineage>
</organism>
<feature type="domain" description="NAD-dependent epimerase/dehydratase" evidence="2">
    <location>
        <begin position="8"/>
        <end position="243"/>
    </location>
</feature>
<dbReference type="GO" id="GO:0003978">
    <property type="term" value="F:UDP-glucose 4-epimerase activity"/>
    <property type="evidence" value="ECO:0007669"/>
    <property type="project" value="UniProtKB-EC"/>
</dbReference>
<gene>
    <name evidence="3" type="ORF">PAESOLCIP111_02561</name>
</gene>
<dbReference type="Proteomes" id="UP000693672">
    <property type="component" value="Unassembled WGS sequence"/>
</dbReference>
<dbReference type="RefSeq" id="WP_218092341.1">
    <property type="nucleotide sequence ID" value="NZ_CAJVAS010000009.1"/>
</dbReference>
<dbReference type="AlphaFoldDB" id="A0A916K4I7"/>
<proteinExistence type="inferred from homology"/>
<keyword evidence="4" id="KW-1185">Reference proteome</keyword>
<dbReference type="PANTHER" id="PTHR43000">
    <property type="entry name" value="DTDP-D-GLUCOSE 4,6-DEHYDRATASE-RELATED"/>
    <property type="match status" value="1"/>
</dbReference>
<dbReference type="EMBL" id="CAJVAS010000009">
    <property type="protein sequence ID" value="CAG7623771.1"/>
    <property type="molecule type" value="Genomic_DNA"/>
</dbReference>
<name>A0A916K4I7_9BACL</name>
<sequence length="326" mass="36411">MNYPFGHVLVTGGAGFIGSQLLLRLLPLSQRMTVIDDCSTSRPENVPVSERLTFIQASYVDDRLLERVLPDVTHIYHIACKNLVLSAQHMDDDFHVNLYGGYLLLGKAKELCGRLQRFVYTSTASIYGNAAVLPTPEGCYETTTPYAASKFSMEHYCQVYHRMYRMPIAVLRLSNVYGPGQLTTNPYCGVVAKFFESADREAAFNIFGDGTQTRDYTYIGDAVEALLSAGMHPDAIGRLFNVGTGVETSVNRLAEMVAETCGVAHPEFAYQPKRTVDTIYRRCLDATLLRRTLGWEPQVGLTEGLRLTNRWRKGGSVPHENFSRND</sequence>
<dbReference type="EC" id="5.1.3.2" evidence="3"/>